<dbReference type="InterPro" id="IPR010619">
    <property type="entry name" value="ThrE-like_N"/>
</dbReference>
<dbReference type="EMBL" id="JBEVCJ010000006">
    <property type="protein sequence ID" value="MET1254889.1"/>
    <property type="molecule type" value="Genomic_DNA"/>
</dbReference>
<evidence type="ECO:0000313" key="2">
    <source>
        <dbReference type="Proteomes" id="UP001548189"/>
    </source>
</evidence>
<keyword evidence="2" id="KW-1185">Reference proteome</keyword>
<proteinExistence type="predicted"/>
<comment type="caution">
    <text evidence="1">The sequence shown here is derived from an EMBL/GenBank/DDBJ whole genome shotgun (WGS) entry which is preliminary data.</text>
</comment>
<dbReference type="InterPro" id="IPR051361">
    <property type="entry name" value="ThrE/Ser_Exporter"/>
</dbReference>
<dbReference type="Pfam" id="PF12821">
    <property type="entry name" value="ThrE_2"/>
    <property type="match status" value="1"/>
</dbReference>
<dbReference type="InterPro" id="IPR024528">
    <property type="entry name" value="ThrE_2"/>
</dbReference>
<gene>
    <name evidence="1" type="ORF">ABVT43_07120</name>
</gene>
<dbReference type="PANTHER" id="PTHR31082:SF4">
    <property type="entry name" value="PHEROMONE-REGULATED MEMBRANE PROTEIN 10"/>
    <property type="match status" value="1"/>
</dbReference>
<protein>
    <submittedName>
        <fullName evidence="1">Threonine/serine exporter family protein</fullName>
    </submittedName>
</protein>
<reference evidence="1 2" key="1">
    <citation type="submission" date="2024-06" db="EMBL/GenBank/DDBJ databases">
        <authorList>
            <person name="Li F."/>
        </authorList>
    </citation>
    <scope>NUCLEOTIDE SEQUENCE [LARGE SCALE GENOMIC DNA]</scope>
    <source>
        <strain evidence="1 2">GXAS 311</strain>
    </source>
</reference>
<evidence type="ECO:0000313" key="1">
    <source>
        <dbReference type="EMBL" id="MET1254889.1"/>
    </source>
</evidence>
<dbReference type="Pfam" id="PF06738">
    <property type="entry name" value="ThrE"/>
    <property type="match status" value="1"/>
</dbReference>
<organism evidence="1 2">
    <name type="scientific">Aliikangiella maris</name>
    <dbReference type="NCBI Taxonomy" id="3162458"/>
    <lineage>
        <taxon>Bacteria</taxon>
        <taxon>Pseudomonadati</taxon>
        <taxon>Pseudomonadota</taxon>
        <taxon>Gammaproteobacteria</taxon>
        <taxon>Oceanospirillales</taxon>
        <taxon>Pleioneaceae</taxon>
        <taxon>Aliikangiella</taxon>
    </lineage>
</organism>
<accession>A0ABV2BSI6</accession>
<sequence length="427" mass="45353">MPQLSDSLATETRSLDSVPHAPDRAEPIGFLLRLAKALHTYGLPAYELENTMNGCAEALGYGIQCMSLPTSISLTLLPPNEKPQTFMIRVAPGEINMEKLRKTSAIAQLVIAGVLTSQDGAARLKKISLSKSEYPWWIIILSFAVASACIARIFSGGITEMLAASSVGLMVGTWVLVARFQPLVDHLLPSICAFTATLFAIMVHHYLHDIAISVVVISGIIILLPGLSLTIAMAELATQNMVSGTARLAGAATVFIQLAFGSALAVEIGKLLAFDIRGSEVSPVPLWSVWIAVSGAAISLVPLFEARKIDVTWFLLAALSAFTSVYFASMVLGASLGAFCGAIVIGLLAKWSSRLFLIPGAMIMMPGFIILVPGAVGYRSMMALVDKDILGGLQTAFEVAVIGIALVAGFLMSSMVPLPKDKPKDEY</sequence>
<name>A0ABV2BSI6_9GAMM</name>
<dbReference type="PANTHER" id="PTHR31082">
    <property type="entry name" value="PHEROMONE-REGULATED MEMBRANE PROTEIN 10"/>
    <property type="match status" value="1"/>
</dbReference>
<dbReference type="Proteomes" id="UP001548189">
    <property type="component" value="Unassembled WGS sequence"/>
</dbReference>